<evidence type="ECO:0008006" key="3">
    <source>
        <dbReference type="Google" id="ProtNLM"/>
    </source>
</evidence>
<dbReference type="Proteomes" id="UP000237846">
    <property type="component" value="Unassembled WGS sequence"/>
</dbReference>
<evidence type="ECO:0000313" key="2">
    <source>
        <dbReference type="Proteomes" id="UP000237846"/>
    </source>
</evidence>
<comment type="caution">
    <text evidence="1">The sequence shown here is derived from an EMBL/GenBank/DDBJ whole genome shotgun (WGS) entry which is preliminary data.</text>
</comment>
<sequence length="160" mass="17946">MSTSSTAVDELMDVLVAGGLISAEGVRGCTGDEVARMLATNPSVDPPQEYIDFLRRPGRGAGRVLRGTSIFYPESLEAHDGAIELAEVDVPDFRVRDRFFIGHHQGDIHHFFEKDDPRPWAYVEGKDRSVVESDSMSGLLRMDVESLRERERAARDRRRS</sequence>
<dbReference type="OrthoDB" id="3399677at2"/>
<dbReference type="AlphaFoldDB" id="A0A2T0QD56"/>
<evidence type="ECO:0000313" key="1">
    <source>
        <dbReference type="EMBL" id="PRY01838.1"/>
    </source>
</evidence>
<gene>
    <name evidence="1" type="ORF">CLV72_101435</name>
</gene>
<keyword evidence="2" id="KW-1185">Reference proteome</keyword>
<name>A0A2T0QD56_9ACTN</name>
<dbReference type="RefSeq" id="WP_106238241.1">
    <property type="nucleotide sequence ID" value="NZ_PVZC01000001.1"/>
</dbReference>
<organism evidence="1 2">
    <name type="scientific">Allonocardiopsis opalescens</name>
    <dbReference type="NCBI Taxonomy" id="1144618"/>
    <lineage>
        <taxon>Bacteria</taxon>
        <taxon>Bacillati</taxon>
        <taxon>Actinomycetota</taxon>
        <taxon>Actinomycetes</taxon>
        <taxon>Streptosporangiales</taxon>
        <taxon>Allonocardiopsis</taxon>
    </lineage>
</organism>
<protein>
    <recommendedName>
        <fullName evidence="3">SUKH-3 immunity protein of toxin-antitoxin system</fullName>
    </recommendedName>
</protein>
<proteinExistence type="predicted"/>
<accession>A0A2T0QD56</accession>
<dbReference type="EMBL" id="PVZC01000001">
    <property type="protein sequence ID" value="PRY01838.1"/>
    <property type="molecule type" value="Genomic_DNA"/>
</dbReference>
<reference evidence="1 2" key="1">
    <citation type="submission" date="2018-03" db="EMBL/GenBank/DDBJ databases">
        <title>Genomic Encyclopedia of Archaeal and Bacterial Type Strains, Phase II (KMG-II): from individual species to whole genera.</title>
        <authorList>
            <person name="Goeker M."/>
        </authorList>
    </citation>
    <scope>NUCLEOTIDE SEQUENCE [LARGE SCALE GENOMIC DNA]</scope>
    <source>
        <strain evidence="1 2">DSM 45601</strain>
    </source>
</reference>